<feature type="region of interest" description="Disordered" evidence="2">
    <location>
        <begin position="246"/>
        <end position="266"/>
    </location>
</feature>
<evidence type="ECO:0000256" key="2">
    <source>
        <dbReference type="SAM" id="MobiDB-lite"/>
    </source>
</evidence>
<gene>
    <name evidence="3" type="primary">g10493</name>
    <name evidence="3" type="ORF">VP750_LOCUS9414</name>
</gene>
<accession>A0ABP1GA14</accession>
<evidence type="ECO:0000313" key="3">
    <source>
        <dbReference type="EMBL" id="CAL5227508.1"/>
    </source>
</evidence>
<feature type="region of interest" description="Disordered" evidence="2">
    <location>
        <begin position="294"/>
        <end position="320"/>
    </location>
</feature>
<comment type="caution">
    <text evidence="3">The sequence shown here is derived from an EMBL/GenBank/DDBJ whole genome shotgun (WGS) entry which is preliminary data.</text>
</comment>
<evidence type="ECO:0000313" key="4">
    <source>
        <dbReference type="Proteomes" id="UP001497392"/>
    </source>
</evidence>
<reference evidence="3 4" key="1">
    <citation type="submission" date="2024-06" db="EMBL/GenBank/DDBJ databases">
        <authorList>
            <person name="Kraege A."/>
            <person name="Thomma B."/>
        </authorList>
    </citation>
    <scope>NUCLEOTIDE SEQUENCE [LARGE SCALE GENOMIC DNA]</scope>
</reference>
<feature type="coiled-coil region" evidence="1">
    <location>
        <begin position="207"/>
        <end position="234"/>
    </location>
</feature>
<keyword evidence="1" id="KW-0175">Coiled coil</keyword>
<evidence type="ECO:0000256" key="1">
    <source>
        <dbReference type="SAM" id="Coils"/>
    </source>
</evidence>
<sequence>MPSRQRQHGTRKPTRKPKRTLGDKMLSCLCGVEPRVVENDPPLCSAEEFRAMHQRKDMKGQQIQTVGPIHWLHPRAIMVATLYDSIVLCPGAPQRLLDCLLFHKSLIRYQDPHPGMAGWQHCTTASLRSEEVNSPAEVPEEAACDGSSADLAAAEGGSTGLAEARSWSGDLAAVKGSSIAAEDEAASQALERLESAGEAACCLNDTFEKEQLEAAALQEELNQNQADLEAIHKILSSPFVQRDAMREAEHEDFKMSASPKRHGTRQPVIKLTASSATSDSPVARALFQLETQEERRQRFKTAGKAGNADSDAKAAERASEMASKAANSAAASAAAAKADAETEKSTEMCTLLDTMSTETGERNAQAAHRTALETVIEDTEAELAKLQRSKVASMIRLYQGMESPQRDSPKIGARHSPQPQKKLDNPLIPAITAPDTLSEAATNTVSSWLQKDNLLDSGIPSPVAAAAQQLHDERPLRKTTEDLRPLTPARRHNAEHLTFSTPSANLYEENDHSLWSSSFTSQQGPCEGVQVNPEKAAKHAAAAARKALEAAQHAHKAAMYAGLQQQNAYEVQTWHTNSKYLDTATTESGMATFHNLLFEPAF</sequence>
<dbReference type="EMBL" id="CAXHTA020000017">
    <property type="protein sequence ID" value="CAL5227508.1"/>
    <property type="molecule type" value="Genomic_DNA"/>
</dbReference>
<organism evidence="3 4">
    <name type="scientific">Coccomyxa viridis</name>
    <dbReference type="NCBI Taxonomy" id="1274662"/>
    <lineage>
        <taxon>Eukaryota</taxon>
        <taxon>Viridiplantae</taxon>
        <taxon>Chlorophyta</taxon>
        <taxon>core chlorophytes</taxon>
        <taxon>Trebouxiophyceae</taxon>
        <taxon>Trebouxiophyceae incertae sedis</taxon>
        <taxon>Coccomyxaceae</taxon>
        <taxon>Coccomyxa</taxon>
    </lineage>
</organism>
<feature type="compositionally biased region" description="Basic and acidic residues" evidence="2">
    <location>
        <begin position="310"/>
        <end position="319"/>
    </location>
</feature>
<name>A0ABP1GA14_9CHLO</name>
<keyword evidence="4" id="KW-1185">Reference proteome</keyword>
<dbReference type="Proteomes" id="UP001497392">
    <property type="component" value="Unassembled WGS sequence"/>
</dbReference>
<feature type="region of interest" description="Disordered" evidence="2">
    <location>
        <begin position="401"/>
        <end position="426"/>
    </location>
</feature>
<proteinExistence type="predicted"/>
<protein>
    <submittedName>
        <fullName evidence="3">G10493 protein</fullName>
    </submittedName>
</protein>